<reference evidence="2" key="1">
    <citation type="journal article" date="2021" name="PeerJ">
        <title>Extensive microbial diversity within the chicken gut microbiome revealed by metagenomics and culture.</title>
        <authorList>
            <person name="Gilroy R."/>
            <person name="Ravi A."/>
            <person name="Getino M."/>
            <person name="Pursley I."/>
            <person name="Horton D.L."/>
            <person name="Alikhan N.F."/>
            <person name="Baker D."/>
            <person name="Gharbi K."/>
            <person name="Hall N."/>
            <person name="Watson M."/>
            <person name="Adriaenssens E.M."/>
            <person name="Foster-Nyarko E."/>
            <person name="Jarju S."/>
            <person name="Secka A."/>
            <person name="Antonio M."/>
            <person name="Oren A."/>
            <person name="Chaudhuri R.R."/>
            <person name="La Ragione R."/>
            <person name="Hildebrand F."/>
            <person name="Pallen M.J."/>
        </authorList>
    </citation>
    <scope>NUCLEOTIDE SEQUENCE</scope>
    <source>
        <strain evidence="2">ChiSxjej6B18-287</strain>
    </source>
</reference>
<dbReference type="Pfam" id="PF07883">
    <property type="entry name" value="Cupin_2"/>
    <property type="match status" value="1"/>
</dbReference>
<name>A0A9D2SJS5_9FIRM</name>
<dbReference type="CDD" id="cd02233">
    <property type="entry name" value="cupin_HNL-like"/>
    <property type="match status" value="1"/>
</dbReference>
<proteinExistence type="predicted"/>
<protein>
    <submittedName>
        <fullName evidence="2">Cupin domain-containing protein</fullName>
    </submittedName>
</protein>
<gene>
    <name evidence="2" type="ORF">H9935_03300</name>
</gene>
<sequence>MKIQDKETFNKANVFGLGQENSAFAQYFIGNSYLNPLTKPGECPISLANVTFEPGCRNNWHIHHAKTGGGQILICTAGSGWYQEEGKAPVSLEPGTVIVIPPEVKHWHGAKADSWFSHIAFEAPGTETSNEWLEAVDDETYAKLK</sequence>
<feature type="domain" description="Cupin type-2" evidence="1">
    <location>
        <begin position="50"/>
        <end position="112"/>
    </location>
</feature>
<evidence type="ECO:0000259" key="1">
    <source>
        <dbReference type="Pfam" id="PF07883"/>
    </source>
</evidence>
<dbReference type="PANTHER" id="PTHR43698">
    <property type="entry name" value="RIBD C-TERMINAL DOMAIN CONTAINING PROTEIN"/>
    <property type="match status" value="1"/>
</dbReference>
<dbReference type="Gene3D" id="2.60.120.10">
    <property type="entry name" value="Jelly Rolls"/>
    <property type="match status" value="1"/>
</dbReference>
<dbReference type="InterPro" id="IPR014710">
    <property type="entry name" value="RmlC-like_jellyroll"/>
</dbReference>
<dbReference type="Proteomes" id="UP000823893">
    <property type="component" value="Unassembled WGS sequence"/>
</dbReference>
<evidence type="ECO:0000313" key="2">
    <source>
        <dbReference type="EMBL" id="HJC09824.1"/>
    </source>
</evidence>
<dbReference type="EMBL" id="DWWV01000038">
    <property type="protein sequence ID" value="HJC09824.1"/>
    <property type="molecule type" value="Genomic_DNA"/>
</dbReference>
<comment type="caution">
    <text evidence="2">The sequence shown here is derived from an EMBL/GenBank/DDBJ whole genome shotgun (WGS) entry which is preliminary data.</text>
</comment>
<reference evidence="2" key="2">
    <citation type="submission" date="2021-04" db="EMBL/GenBank/DDBJ databases">
        <authorList>
            <person name="Gilroy R."/>
        </authorList>
    </citation>
    <scope>NUCLEOTIDE SEQUENCE</scope>
    <source>
        <strain evidence="2">ChiSxjej6B18-287</strain>
    </source>
</reference>
<dbReference type="InterPro" id="IPR047263">
    <property type="entry name" value="HNL-like_cupin"/>
</dbReference>
<dbReference type="PANTHER" id="PTHR43698:SF1">
    <property type="entry name" value="BLL4564 PROTEIN"/>
    <property type="match status" value="1"/>
</dbReference>
<evidence type="ECO:0000313" key="3">
    <source>
        <dbReference type="Proteomes" id="UP000823893"/>
    </source>
</evidence>
<accession>A0A9D2SJS5</accession>
<organism evidence="2 3">
    <name type="scientific">Candidatus Blautia merdigallinarum</name>
    <dbReference type="NCBI Taxonomy" id="2838495"/>
    <lineage>
        <taxon>Bacteria</taxon>
        <taxon>Bacillati</taxon>
        <taxon>Bacillota</taxon>
        <taxon>Clostridia</taxon>
        <taxon>Lachnospirales</taxon>
        <taxon>Lachnospiraceae</taxon>
        <taxon>Blautia</taxon>
    </lineage>
</organism>
<dbReference type="InterPro" id="IPR013096">
    <property type="entry name" value="Cupin_2"/>
</dbReference>
<dbReference type="AlphaFoldDB" id="A0A9D2SJS5"/>
<dbReference type="SUPFAM" id="SSF51182">
    <property type="entry name" value="RmlC-like cupins"/>
    <property type="match status" value="1"/>
</dbReference>
<dbReference type="InterPro" id="IPR011051">
    <property type="entry name" value="RmlC_Cupin_sf"/>
</dbReference>